<evidence type="ECO:0008006" key="3">
    <source>
        <dbReference type="Google" id="ProtNLM"/>
    </source>
</evidence>
<evidence type="ECO:0000313" key="1">
    <source>
        <dbReference type="EMBL" id="MEC5385772.1"/>
    </source>
</evidence>
<name>A0ABU6K1G1_9RHOO</name>
<dbReference type="EMBL" id="JAYXHS010000001">
    <property type="protein sequence ID" value="MEC5385772.1"/>
    <property type="molecule type" value="Genomic_DNA"/>
</dbReference>
<dbReference type="InterPro" id="IPR036866">
    <property type="entry name" value="RibonucZ/Hydroxyglut_hydro"/>
</dbReference>
<evidence type="ECO:0000313" key="2">
    <source>
        <dbReference type="Proteomes" id="UP001331561"/>
    </source>
</evidence>
<keyword evidence="2" id="KW-1185">Reference proteome</keyword>
<reference evidence="1 2" key="1">
    <citation type="submission" date="2024-01" db="EMBL/GenBank/DDBJ databases">
        <title>Uliginosibacterium soil sp. nov.</title>
        <authorList>
            <person name="Lv Y."/>
        </authorList>
    </citation>
    <scope>NUCLEOTIDE SEQUENCE [LARGE SCALE GENOMIC DNA]</scope>
    <source>
        <strain evidence="1 2">H3</strain>
    </source>
</reference>
<dbReference type="SUPFAM" id="SSF56281">
    <property type="entry name" value="Metallo-hydrolase/oxidoreductase"/>
    <property type="match status" value="1"/>
</dbReference>
<comment type="caution">
    <text evidence="1">The sequence shown here is derived from an EMBL/GenBank/DDBJ whole genome shotgun (WGS) entry which is preliminary data.</text>
</comment>
<sequence>MGKPLEQWKVLPHGKLVEVDENILSVVGQIHMPLVDFPRRMTIVRLKDRRLIVFNAIALDEDEMLALEGYGHMAFLIVPNDHHRLDAPVWKQRYPYMEVVTPEGARKKVAEVVAVDTSMPQFGDENVHFVTVPGTHDREAALLVHGPHGSTLVLNDIVGNIRHASGFEGWFLRMLGFAGDEANVPTPVKLTLHGGKEALRKQLLQWADLATLKRILVSHGEPITERPDEVLRDLAASLE</sequence>
<gene>
    <name evidence="1" type="ORF">VVD49_08555</name>
</gene>
<protein>
    <recommendedName>
        <fullName evidence="3">DUF4336 domain-containing protein</fullName>
    </recommendedName>
</protein>
<proteinExistence type="predicted"/>
<accession>A0ABU6K1G1</accession>
<dbReference type="Proteomes" id="UP001331561">
    <property type="component" value="Unassembled WGS sequence"/>
</dbReference>
<dbReference type="RefSeq" id="WP_327598720.1">
    <property type="nucleotide sequence ID" value="NZ_JAYXHS010000001.1"/>
</dbReference>
<organism evidence="1 2">
    <name type="scientific">Uliginosibacterium silvisoli</name>
    <dbReference type="NCBI Taxonomy" id="3114758"/>
    <lineage>
        <taxon>Bacteria</taxon>
        <taxon>Pseudomonadati</taxon>
        <taxon>Pseudomonadota</taxon>
        <taxon>Betaproteobacteria</taxon>
        <taxon>Rhodocyclales</taxon>
        <taxon>Zoogloeaceae</taxon>
        <taxon>Uliginosibacterium</taxon>
    </lineage>
</organism>